<proteinExistence type="predicted"/>
<keyword evidence="3" id="KW-1185">Reference proteome</keyword>
<evidence type="ECO:0000313" key="3">
    <source>
        <dbReference type="Proteomes" id="UP000076962"/>
    </source>
</evidence>
<gene>
    <name evidence="2" type="ORF">THIOM_002660</name>
</gene>
<comment type="caution">
    <text evidence="2">The sequence shown here is derived from an EMBL/GenBank/DDBJ whole genome shotgun (WGS) entry which is preliminary data.</text>
</comment>
<dbReference type="InterPro" id="IPR041685">
    <property type="entry name" value="AAA_GajA/Old/RecF-like"/>
</dbReference>
<reference evidence="2 3" key="1">
    <citation type="submission" date="2016-05" db="EMBL/GenBank/DDBJ databases">
        <title>Single-cell genome of chain-forming Candidatus Thiomargarita nelsonii and comparison to other large sulfur-oxidizing bacteria.</title>
        <authorList>
            <person name="Winkel M."/>
            <person name="Salman V."/>
            <person name="Woyke T."/>
            <person name="Schulz-Vogt H."/>
            <person name="Richter M."/>
            <person name="Flood B."/>
            <person name="Bailey J."/>
            <person name="Amann R."/>
            <person name="Mussmann M."/>
        </authorList>
    </citation>
    <scope>NUCLEOTIDE SEQUENCE [LARGE SCALE GENOMIC DNA]</scope>
    <source>
        <strain evidence="2 3">THI036</strain>
    </source>
</reference>
<dbReference type="EMBL" id="LUTY01001540">
    <property type="protein sequence ID" value="OAD21570.1"/>
    <property type="molecule type" value="Genomic_DNA"/>
</dbReference>
<organism evidence="2 3">
    <name type="scientific">Candidatus Thiomargarita nelsonii</name>
    <dbReference type="NCBI Taxonomy" id="1003181"/>
    <lineage>
        <taxon>Bacteria</taxon>
        <taxon>Pseudomonadati</taxon>
        <taxon>Pseudomonadota</taxon>
        <taxon>Gammaproteobacteria</taxon>
        <taxon>Thiotrichales</taxon>
        <taxon>Thiotrichaceae</taxon>
        <taxon>Thiomargarita</taxon>
    </lineage>
</organism>
<keyword evidence="2" id="KW-0067">ATP-binding</keyword>
<dbReference type="InterPro" id="IPR027417">
    <property type="entry name" value="P-loop_NTPase"/>
</dbReference>
<accession>A0A0A6RIZ3</accession>
<dbReference type="Gene3D" id="3.40.50.300">
    <property type="entry name" value="P-loop containing nucleotide triphosphate hydrolases"/>
    <property type="match status" value="1"/>
</dbReference>
<name>A0A0A6RIZ3_9GAMM</name>
<protein>
    <submittedName>
        <fullName evidence="2">ATP-binding protein</fullName>
    </submittedName>
</protein>
<dbReference type="AlphaFoldDB" id="A0A0A6RIZ3"/>
<evidence type="ECO:0000259" key="1">
    <source>
        <dbReference type="Pfam" id="PF13175"/>
    </source>
</evidence>
<dbReference type="Proteomes" id="UP000076962">
    <property type="component" value="Unassembled WGS sequence"/>
</dbReference>
<dbReference type="Pfam" id="PF13175">
    <property type="entry name" value="AAA_15"/>
    <property type="match status" value="1"/>
</dbReference>
<feature type="domain" description="Endonuclease GajA/Old nuclease/RecF-like AAA" evidence="1">
    <location>
        <begin position="1"/>
        <end position="62"/>
    </location>
</feature>
<keyword evidence="2" id="KW-0547">Nucleotide-binding</keyword>
<dbReference type="SUPFAM" id="SSF52540">
    <property type="entry name" value="P-loop containing nucleoside triphosphate hydrolases"/>
    <property type="match status" value="1"/>
</dbReference>
<sequence>MLKSLNINNFTVFAEVKIEFSPGLNVIIGDNATGKTHLLKLGYSVMHILSRKEKVINAKKTLADKLYQVFKTNSLGHLTRHGSGHQRTQVTAEMGLAHTETLKFSFAKNSRTEVTLDQTKFTM</sequence>
<dbReference type="GO" id="GO:0005524">
    <property type="term" value="F:ATP binding"/>
    <property type="evidence" value="ECO:0007669"/>
    <property type="project" value="UniProtKB-KW"/>
</dbReference>
<evidence type="ECO:0000313" key="2">
    <source>
        <dbReference type="EMBL" id="OAD21570.1"/>
    </source>
</evidence>